<proteinExistence type="predicted"/>
<name>A0A2H1V2C8_SPOFR</name>
<gene>
    <name evidence="2" type="ORF">SFRICE_032220</name>
</gene>
<keyword evidence="1" id="KW-0732">Signal</keyword>
<dbReference type="AlphaFoldDB" id="A0A2H1V2C8"/>
<feature type="signal peptide" evidence="1">
    <location>
        <begin position="1"/>
        <end position="15"/>
    </location>
</feature>
<organism evidence="2">
    <name type="scientific">Spodoptera frugiperda</name>
    <name type="common">Fall armyworm</name>
    <dbReference type="NCBI Taxonomy" id="7108"/>
    <lineage>
        <taxon>Eukaryota</taxon>
        <taxon>Metazoa</taxon>
        <taxon>Ecdysozoa</taxon>
        <taxon>Arthropoda</taxon>
        <taxon>Hexapoda</taxon>
        <taxon>Insecta</taxon>
        <taxon>Pterygota</taxon>
        <taxon>Neoptera</taxon>
        <taxon>Endopterygota</taxon>
        <taxon>Lepidoptera</taxon>
        <taxon>Glossata</taxon>
        <taxon>Ditrysia</taxon>
        <taxon>Noctuoidea</taxon>
        <taxon>Noctuidae</taxon>
        <taxon>Amphipyrinae</taxon>
        <taxon>Spodoptera</taxon>
    </lineage>
</organism>
<reference evidence="2" key="1">
    <citation type="submission" date="2016-07" db="EMBL/GenBank/DDBJ databases">
        <authorList>
            <person name="Bretaudeau A."/>
        </authorList>
    </citation>
    <scope>NUCLEOTIDE SEQUENCE</scope>
    <source>
        <strain evidence="2">Rice</strain>
        <tissue evidence="2">Whole body</tissue>
    </source>
</reference>
<protein>
    <submittedName>
        <fullName evidence="2">SFRICE_032220</fullName>
    </submittedName>
</protein>
<evidence type="ECO:0000256" key="1">
    <source>
        <dbReference type="SAM" id="SignalP"/>
    </source>
</evidence>
<sequence>MRKFVCLLLNHVKMAFLWYKPVNEQTDHLMVSNRPKHQRPYKCVAGFLEVRNFRIVGESGIGKGNNWASGNLTQQNRTQALFHVGFLIWFGLPLFSSGRLSADDDDDDTQDL</sequence>
<dbReference type="EMBL" id="ODYU01000340">
    <property type="protein sequence ID" value="SOQ34926.1"/>
    <property type="molecule type" value="Genomic_DNA"/>
</dbReference>
<evidence type="ECO:0000313" key="2">
    <source>
        <dbReference type="EMBL" id="SOQ34926.1"/>
    </source>
</evidence>
<feature type="chain" id="PRO_5013722589" evidence="1">
    <location>
        <begin position="16"/>
        <end position="112"/>
    </location>
</feature>
<accession>A0A2H1V2C8</accession>